<feature type="region of interest" description="Disordered" evidence="1">
    <location>
        <begin position="207"/>
        <end position="367"/>
    </location>
</feature>
<gene>
    <name evidence="2" type="ORF">GCM10008960_31930</name>
</gene>
<evidence type="ECO:0000313" key="3">
    <source>
        <dbReference type="Proteomes" id="UP000644548"/>
    </source>
</evidence>
<proteinExistence type="predicted"/>
<evidence type="ECO:0000256" key="1">
    <source>
        <dbReference type="SAM" id="MobiDB-lite"/>
    </source>
</evidence>
<dbReference type="Proteomes" id="UP000644548">
    <property type="component" value="Unassembled WGS sequence"/>
</dbReference>
<accession>A0ABQ2S7I6</accession>
<dbReference type="EMBL" id="BMQN01000011">
    <property type="protein sequence ID" value="GGS02921.1"/>
    <property type="molecule type" value="Genomic_DNA"/>
</dbReference>
<keyword evidence="3" id="KW-1185">Reference proteome</keyword>
<sequence>MTTMHILAELRAAAPTCKNHVRRELTQGLADGTITRVAGVYYVVTAQINAARTQHLHLLAEDLKRHGPSVRLPIIKRLGISAAFLAWLIEQPQSIVTISLHGKRTLILSAIQPEQPAPDATEQDLQRILDYVKNLNARRDSITRMVTELKLARSTILQAAEQLVERGCAALRSGSLLVLEYLRDLPAPQPATAPIAEPLVAATRRAPVRPAPRTPVHRPHPRGPRAPQGHPPRATRRTGPPVRATGRPAPPTRGTPLEVTYERFTHPKSNPRAGPPSPTSRRTTGRGAANRGADHRRTAGGTRVHTTAPATRSSPAHGTAARSGPDGRASPSKAVIPSVRRHLHHPVRGHPHLRPCTQGRAPGRHDR</sequence>
<organism evidence="2 3">
    <name type="scientific">Deinococcus sedimenti</name>
    <dbReference type="NCBI Taxonomy" id="1867090"/>
    <lineage>
        <taxon>Bacteria</taxon>
        <taxon>Thermotogati</taxon>
        <taxon>Deinococcota</taxon>
        <taxon>Deinococci</taxon>
        <taxon>Deinococcales</taxon>
        <taxon>Deinococcaceae</taxon>
        <taxon>Deinococcus</taxon>
    </lineage>
</organism>
<feature type="compositionally biased region" description="Low complexity" evidence="1">
    <location>
        <begin position="279"/>
        <end position="291"/>
    </location>
</feature>
<protein>
    <submittedName>
        <fullName evidence="2">Uncharacterized protein</fullName>
    </submittedName>
</protein>
<feature type="compositionally biased region" description="Polar residues" evidence="1">
    <location>
        <begin position="304"/>
        <end position="316"/>
    </location>
</feature>
<reference evidence="3" key="1">
    <citation type="journal article" date="2019" name="Int. J. Syst. Evol. Microbiol.">
        <title>The Global Catalogue of Microorganisms (GCM) 10K type strain sequencing project: providing services to taxonomists for standard genome sequencing and annotation.</title>
        <authorList>
            <consortium name="The Broad Institute Genomics Platform"/>
            <consortium name="The Broad Institute Genome Sequencing Center for Infectious Disease"/>
            <person name="Wu L."/>
            <person name="Ma J."/>
        </authorList>
    </citation>
    <scope>NUCLEOTIDE SEQUENCE [LARGE SCALE GENOMIC DNA]</scope>
    <source>
        <strain evidence="3">JCM 31405</strain>
    </source>
</reference>
<name>A0ABQ2S7I6_9DEIO</name>
<comment type="caution">
    <text evidence="2">The sequence shown here is derived from an EMBL/GenBank/DDBJ whole genome shotgun (WGS) entry which is preliminary data.</text>
</comment>
<feature type="compositionally biased region" description="Basic residues" evidence="1">
    <location>
        <begin position="339"/>
        <end position="353"/>
    </location>
</feature>
<evidence type="ECO:0000313" key="2">
    <source>
        <dbReference type="EMBL" id="GGS02921.1"/>
    </source>
</evidence>